<feature type="domain" description="4Fe-4S ferredoxin-type" evidence="8">
    <location>
        <begin position="300"/>
        <end position="331"/>
    </location>
</feature>
<dbReference type="InterPro" id="IPR003741">
    <property type="entry name" value="LUD_dom"/>
</dbReference>
<evidence type="ECO:0000256" key="3">
    <source>
        <dbReference type="ARBA" id="ARBA00022723"/>
    </source>
</evidence>
<dbReference type="InterPro" id="IPR024569">
    <property type="entry name" value="LutB_C"/>
</dbReference>
<dbReference type="PROSITE" id="PS51379">
    <property type="entry name" value="4FE4S_FER_2"/>
    <property type="match status" value="1"/>
</dbReference>
<dbReference type="PANTHER" id="PTHR47153">
    <property type="entry name" value="LACTATE UTILIZATION PROTEIN B"/>
    <property type="match status" value="1"/>
</dbReference>
<keyword evidence="3" id="KW-0479">Metal-binding</keyword>
<dbReference type="SUPFAM" id="SSF46548">
    <property type="entry name" value="alpha-helical ferredoxin"/>
    <property type="match status" value="1"/>
</dbReference>
<dbReference type="GO" id="GO:0046872">
    <property type="term" value="F:metal ion binding"/>
    <property type="evidence" value="ECO:0007669"/>
    <property type="project" value="UniProtKB-KW"/>
</dbReference>
<organism evidence="9">
    <name type="scientific">uncultured Chloroflexia bacterium</name>
    <dbReference type="NCBI Taxonomy" id="1672391"/>
    <lineage>
        <taxon>Bacteria</taxon>
        <taxon>Bacillati</taxon>
        <taxon>Chloroflexota</taxon>
        <taxon>Chloroflexia</taxon>
        <taxon>environmental samples</taxon>
    </lineage>
</organism>
<evidence type="ECO:0000256" key="2">
    <source>
        <dbReference type="ARBA" id="ARBA00022485"/>
    </source>
</evidence>
<dbReference type="EMBL" id="CADCTK010001101">
    <property type="protein sequence ID" value="CAA9298019.1"/>
    <property type="molecule type" value="Genomic_DNA"/>
</dbReference>
<keyword evidence="1" id="KW-0813">Transport</keyword>
<dbReference type="InterPro" id="IPR004452">
    <property type="entry name" value="LutB/LldF"/>
</dbReference>
<dbReference type="GO" id="GO:0006089">
    <property type="term" value="P:lactate metabolic process"/>
    <property type="evidence" value="ECO:0007669"/>
    <property type="project" value="InterPro"/>
</dbReference>
<evidence type="ECO:0000259" key="8">
    <source>
        <dbReference type="PROSITE" id="PS51379"/>
    </source>
</evidence>
<evidence type="ECO:0000256" key="5">
    <source>
        <dbReference type="ARBA" id="ARBA00022982"/>
    </source>
</evidence>
<evidence type="ECO:0000256" key="7">
    <source>
        <dbReference type="ARBA" id="ARBA00023014"/>
    </source>
</evidence>
<dbReference type="PROSITE" id="PS00198">
    <property type="entry name" value="4FE4S_FER_1"/>
    <property type="match status" value="1"/>
</dbReference>
<dbReference type="InterPro" id="IPR009051">
    <property type="entry name" value="Helical_ferredxn"/>
</dbReference>
<gene>
    <name evidence="9" type="ORF">AVDCRST_MAG26-4587</name>
</gene>
<dbReference type="Gene3D" id="3.40.50.10420">
    <property type="entry name" value="NagB/RpiA/CoA transferase-like"/>
    <property type="match status" value="1"/>
</dbReference>
<keyword evidence="7" id="KW-0411">Iron-sulfur</keyword>
<reference evidence="9" key="1">
    <citation type="submission" date="2020-02" db="EMBL/GenBank/DDBJ databases">
        <authorList>
            <person name="Meier V. D."/>
        </authorList>
    </citation>
    <scope>NUCLEOTIDE SEQUENCE</scope>
    <source>
        <strain evidence="9">AVDCRST_MAG26</strain>
    </source>
</reference>
<dbReference type="Pfam" id="PF02589">
    <property type="entry name" value="LUD_dom"/>
    <property type="match status" value="1"/>
</dbReference>
<accession>A0A6J4K7Q4</accession>
<sequence>MTTSSLPFYERADAAIHDPNLQLALDRATVKFRTARTNAIEQMLEPALVRDRARAARASALARLDEHLDALAARVEEAGGHVHWAADGAAARRIIGELARERGVHRIVKGKSMASEEVHLNQALEEAGLRVVETDLGEYIIQLAGETPSHILAPAIHKTREQVSALFQEKLGMPPTDEIAVMTRTARASLRGEFLQADMGITGVNFGVAETGTIVLVTNEGNGRLSSGLPRIHVALMGIERVVATTDDLLVLLQVLARSATGQKLSVYTTLITGPARPDDSDGPEEFHLVLLDNGRSKLLGSEYAESLFCIRCGACLNVCPVYQEIGGHAYGSTYSGPIGAVLTPALEGLDHDNKWLPQASSLCGACQEVCPVRIAIPDMLLKLRRDSVAQIGVALAERLSMRAWRMGMSSATAYTASGRLARTGLRLLERRGRIRRLPPPLSAWTRSRDFPPFARRSFRERWADRHASTVRSASDSGDE</sequence>
<evidence type="ECO:0000256" key="4">
    <source>
        <dbReference type="ARBA" id="ARBA00022737"/>
    </source>
</evidence>
<evidence type="ECO:0000256" key="6">
    <source>
        <dbReference type="ARBA" id="ARBA00023004"/>
    </source>
</evidence>
<keyword evidence="6" id="KW-0408">Iron</keyword>
<dbReference type="SUPFAM" id="SSF100950">
    <property type="entry name" value="NagB/RpiA/CoA transferase-like"/>
    <property type="match status" value="1"/>
</dbReference>
<name>A0A6J4K7Q4_9CHLR</name>
<proteinExistence type="predicted"/>
<keyword evidence="4" id="KW-0677">Repeat</keyword>
<dbReference type="GO" id="GO:0051539">
    <property type="term" value="F:4 iron, 4 sulfur cluster binding"/>
    <property type="evidence" value="ECO:0007669"/>
    <property type="project" value="UniProtKB-KW"/>
</dbReference>
<keyword evidence="5" id="KW-0249">Electron transport</keyword>
<dbReference type="AlphaFoldDB" id="A0A6J4K7Q4"/>
<dbReference type="Pfam" id="PF11870">
    <property type="entry name" value="LutB_C"/>
    <property type="match status" value="1"/>
</dbReference>
<dbReference type="Pfam" id="PF13183">
    <property type="entry name" value="Fer4_8"/>
    <property type="match status" value="1"/>
</dbReference>
<keyword evidence="2" id="KW-0004">4Fe-4S</keyword>
<dbReference type="InterPro" id="IPR017900">
    <property type="entry name" value="4Fe4S_Fe_S_CS"/>
</dbReference>
<evidence type="ECO:0000256" key="1">
    <source>
        <dbReference type="ARBA" id="ARBA00022448"/>
    </source>
</evidence>
<dbReference type="PANTHER" id="PTHR47153:SF2">
    <property type="entry name" value="LACTATE UTILIZATION PROTEIN B"/>
    <property type="match status" value="1"/>
</dbReference>
<dbReference type="InterPro" id="IPR017896">
    <property type="entry name" value="4Fe4S_Fe-S-bd"/>
</dbReference>
<dbReference type="InterPro" id="IPR024185">
    <property type="entry name" value="FTHF_cligase-like_sf"/>
</dbReference>
<protein>
    <submittedName>
        <fullName evidence="9">Predicted L-lactate dehydrogenase, Iron-sulfur cluster-binding subunit YkgF</fullName>
    </submittedName>
</protein>
<dbReference type="InterPro" id="IPR037171">
    <property type="entry name" value="NagB/RpiA_transferase-like"/>
</dbReference>
<evidence type="ECO:0000313" key="9">
    <source>
        <dbReference type="EMBL" id="CAA9298019.1"/>
    </source>
</evidence>
<dbReference type="NCBIfam" id="TIGR00273">
    <property type="entry name" value="LutB/LldF family L-lactate oxidation iron-sulfur protein"/>
    <property type="match status" value="1"/>
</dbReference>
<dbReference type="Gene3D" id="1.10.1060.10">
    <property type="entry name" value="Alpha-helical ferredoxin"/>
    <property type="match status" value="1"/>
</dbReference>